<accession>A0ABS0H9U8</accession>
<name>A0ABS0H9U8_9ACTN</name>
<comment type="caution">
    <text evidence="1">The sequence shown here is derived from an EMBL/GenBank/DDBJ whole genome shotgun (WGS) entry which is preliminary data.</text>
</comment>
<dbReference type="Proteomes" id="UP000638560">
    <property type="component" value="Unassembled WGS sequence"/>
</dbReference>
<evidence type="ECO:0000313" key="1">
    <source>
        <dbReference type="EMBL" id="MBF9135251.1"/>
    </source>
</evidence>
<gene>
    <name evidence="1" type="ORF">I0C86_41105</name>
</gene>
<dbReference type="EMBL" id="JADPUN010000422">
    <property type="protein sequence ID" value="MBF9135251.1"/>
    <property type="molecule type" value="Genomic_DNA"/>
</dbReference>
<evidence type="ECO:0000313" key="2">
    <source>
        <dbReference type="Proteomes" id="UP000638560"/>
    </source>
</evidence>
<keyword evidence="2" id="KW-1185">Reference proteome</keyword>
<organism evidence="1 2">
    <name type="scientific">Plantactinospora alkalitolerans</name>
    <dbReference type="NCBI Taxonomy" id="2789879"/>
    <lineage>
        <taxon>Bacteria</taxon>
        <taxon>Bacillati</taxon>
        <taxon>Actinomycetota</taxon>
        <taxon>Actinomycetes</taxon>
        <taxon>Micromonosporales</taxon>
        <taxon>Micromonosporaceae</taxon>
        <taxon>Plantactinospora</taxon>
    </lineage>
</organism>
<dbReference type="RefSeq" id="WP_196206708.1">
    <property type="nucleotide sequence ID" value="NZ_JADPUN010000422.1"/>
</dbReference>
<protein>
    <submittedName>
        <fullName evidence="1">Uncharacterized protein</fullName>
    </submittedName>
</protein>
<sequence>MSQLDDAREQFVRQFAHTDNPAWYALKYLAQVSGIGIAWIDRTVVEHQLGRELTEEEWADVGPRLDDYDKYIGDFDQAPEDAFIDKVLSDACIDWS</sequence>
<proteinExistence type="predicted"/>
<reference evidence="1 2" key="1">
    <citation type="submission" date="2020-11" db="EMBL/GenBank/DDBJ databases">
        <title>A novel isolate from a Black sea contaminated sediment with potential to produce alkanes: Plantactinospora alkalitolerans sp. nov.</title>
        <authorList>
            <person name="Carro L."/>
            <person name="Veyisoglu A."/>
            <person name="Guven K."/>
            <person name="Schumann P."/>
            <person name="Klenk H.-P."/>
            <person name="Sahin N."/>
        </authorList>
    </citation>
    <scope>NUCLEOTIDE SEQUENCE [LARGE SCALE GENOMIC DNA]</scope>
    <source>
        <strain evidence="1 2">S1510</strain>
    </source>
</reference>